<accession>F2NTT3</accession>
<gene>
    <name evidence="2" type="ordered locus">Tresu_2278</name>
</gene>
<organism evidence="2 3">
    <name type="scientific">Treponema succinifaciens (strain ATCC 33096 / DSM 2489 / 6091)</name>
    <dbReference type="NCBI Taxonomy" id="869209"/>
    <lineage>
        <taxon>Bacteria</taxon>
        <taxon>Pseudomonadati</taxon>
        <taxon>Spirochaetota</taxon>
        <taxon>Spirochaetia</taxon>
        <taxon>Spirochaetales</taxon>
        <taxon>Treponemataceae</taxon>
        <taxon>Treponema</taxon>
    </lineage>
</organism>
<dbReference type="PROSITE" id="PS50005">
    <property type="entry name" value="TPR"/>
    <property type="match status" value="1"/>
</dbReference>
<evidence type="ECO:0000256" key="1">
    <source>
        <dbReference type="PROSITE-ProRule" id="PRU00339"/>
    </source>
</evidence>
<sequence length="384" mass="43808">MVSTNSLDSIYFIKLPEGSVLSPKAMKINPEIPLPVQKKNPEDPVEQDAAKLSEEQILSGILTVLAYDKKNENSEYYRKLITDVRPGIKKELAEAAILKARNEDWDLAEEIWLAVNGIDPQDKAIILNMAIFFDQKADSYRRNSLNEDADAYDEAALDYYKQAMDSDKEIPDAYFNAGFFYLKKRDYGEAKGCFESYLGLVADEKDEELGENGIYKKERAQEIINKISNRNLENDRFRDAYKLISEGQEEKGLEEIRKFIRDNPVVWNAWFLLGWGLRRLGRFEDAKQAFLKARECEGGDENADTLNELAICQMETGELKEAKETLVDALSMDSENTKIISNLGCLCLKMNQNEEARKYFEVVLEIDPDDKIATAQIAKLDAEI</sequence>
<dbReference type="GeneID" id="302999391"/>
<keyword evidence="1" id="KW-0802">TPR repeat</keyword>
<dbReference type="InterPro" id="IPR011990">
    <property type="entry name" value="TPR-like_helical_dom_sf"/>
</dbReference>
<proteinExistence type="predicted"/>
<dbReference type="Gene3D" id="1.25.40.10">
    <property type="entry name" value="Tetratricopeptide repeat domain"/>
    <property type="match status" value="2"/>
</dbReference>
<dbReference type="InterPro" id="IPR019734">
    <property type="entry name" value="TPR_rpt"/>
</dbReference>
<keyword evidence="3" id="KW-1185">Reference proteome</keyword>
<feature type="repeat" description="TPR" evidence="1">
    <location>
        <begin position="337"/>
        <end position="370"/>
    </location>
</feature>
<dbReference type="RefSeq" id="WP_013702394.1">
    <property type="nucleotide sequence ID" value="NC_015385.1"/>
</dbReference>
<protein>
    <submittedName>
        <fullName evidence="2">Tetratricopeptide TPR_2 repeat-containing protein</fullName>
    </submittedName>
</protein>
<dbReference type="PANTHER" id="PTHR12558:SF13">
    <property type="entry name" value="CELL DIVISION CYCLE PROTEIN 27 HOMOLOG"/>
    <property type="match status" value="1"/>
</dbReference>
<dbReference type="HOGENOM" id="CLU_064073_0_0_12"/>
<dbReference type="STRING" id="869209.Tresu_2278"/>
<dbReference type="KEGG" id="tsu:Tresu_2278"/>
<name>F2NTT3_TRES6</name>
<dbReference type="Pfam" id="PF04733">
    <property type="entry name" value="Coatomer_E"/>
    <property type="match status" value="1"/>
</dbReference>
<evidence type="ECO:0000313" key="3">
    <source>
        <dbReference type="Proteomes" id="UP000006852"/>
    </source>
</evidence>
<dbReference type="Proteomes" id="UP000006852">
    <property type="component" value="Chromosome"/>
</dbReference>
<dbReference type="OrthoDB" id="317977at2"/>
<dbReference type="Pfam" id="PF13181">
    <property type="entry name" value="TPR_8"/>
    <property type="match status" value="1"/>
</dbReference>
<dbReference type="PANTHER" id="PTHR12558">
    <property type="entry name" value="CELL DIVISION CYCLE 16,23,27"/>
    <property type="match status" value="1"/>
</dbReference>
<evidence type="ECO:0000313" key="2">
    <source>
        <dbReference type="EMBL" id="AEB15142.1"/>
    </source>
</evidence>
<dbReference type="SMART" id="SM00028">
    <property type="entry name" value="TPR"/>
    <property type="match status" value="4"/>
</dbReference>
<dbReference type="AlphaFoldDB" id="F2NTT3"/>
<dbReference type="eggNOG" id="COG0457">
    <property type="taxonomic scope" value="Bacteria"/>
</dbReference>
<reference evidence="3" key="2">
    <citation type="submission" date="2011-04" db="EMBL/GenBank/DDBJ databases">
        <title>The complete genome of chromosome of Treponema succinifaciens DSM 2489.</title>
        <authorList>
            <person name="Lucas S."/>
            <person name="Copeland A."/>
            <person name="Lapidus A."/>
            <person name="Bruce D."/>
            <person name="Goodwin L."/>
            <person name="Pitluck S."/>
            <person name="Peters L."/>
            <person name="Kyrpides N."/>
            <person name="Mavromatis K."/>
            <person name="Ivanova N."/>
            <person name="Ovchinnikova G."/>
            <person name="Teshima H."/>
            <person name="Detter J.C."/>
            <person name="Tapia R."/>
            <person name="Han C."/>
            <person name="Land M."/>
            <person name="Hauser L."/>
            <person name="Markowitz V."/>
            <person name="Cheng J.-F."/>
            <person name="Hugenholtz P."/>
            <person name="Woyke T."/>
            <person name="Wu D."/>
            <person name="Gronow S."/>
            <person name="Wellnitz S."/>
            <person name="Brambilla E."/>
            <person name="Klenk H.-P."/>
            <person name="Eisen J.A."/>
        </authorList>
    </citation>
    <scope>NUCLEOTIDE SEQUENCE [LARGE SCALE GENOMIC DNA]</scope>
    <source>
        <strain evidence="3">ATCC 33096 / DSM 2489 / 6091</strain>
    </source>
</reference>
<dbReference type="SUPFAM" id="SSF48452">
    <property type="entry name" value="TPR-like"/>
    <property type="match status" value="3"/>
</dbReference>
<dbReference type="EMBL" id="CP002631">
    <property type="protein sequence ID" value="AEB15142.1"/>
    <property type="molecule type" value="Genomic_DNA"/>
</dbReference>
<reference evidence="2 3" key="1">
    <citation type="journal article" date="2011" name="Stand. Genomic Sci.">
        <title>Complete genome sequence of Treponema succinifaciens type strain (6091).</title>
        <authorList>
            <person name="Han C."/>
            <person name="Gronow S."/>
            <person name="Teshima H."/>
            <person name="Lapidus A."/>
            <person name="Nolan M."/>
            <person name="Lucas S."/>
            <person name="Hammon N."/>
            <person name="Deshpande S."/>
            <person name="Cheng J.F."/>
            <person name="Zeytun A."/>
            <person name="Tapia R."/>
            <person name="Goodwin L."/>
            <person name="Pitluck S."/>
            <person name="Liolios K."/>
            <person name="Pagani I."/>
            <person name="Ivanova N."/>
            <person name="Mavromatis K."/>
            <person name="Mikhailova N."/>
            <person name="Huntemann M."/>
            <person name="Pati A."/>
            <person name="Chen A."/>
            <person name="Palaniappan K."/>
            <person name="Land M."/>
            <person name="Hauser L."/>
            <person name="Brambilla E.M."/>
            <person name="Rohde M."/>
            <person name="Goker M."/>
            <person name="Woyke T."/>
            <person name="Bristow J."/>
            <person name="Eisen J.A."/>
            <person name="Markowitz V."/>
            <person name="Hugenholtz P."/>
            <person name="Kyrpides N.C."/>
            <person name="Klenk H.P."/>
            <person name="Detter J.C."/>
        </authorList>
    </citation>
    <scope>NUCLEOTIDE SEQUENCE [LARGE SCALE GENOMIC DNA]</scope>
    <source>
        <strain evidence="3">ATCC 33096 / DSM 2489 / 6091</strain>
    </source>
</reference>